<dbReference type="InterPro" id="IPR006620">
    <property type="entry name" value="Pro_4_hyd_alph"/>
</dbReference>
<evidence type="ECO:0000256" key="5">
    <source>
        <dbReference type="ARBA" id="ARBA00023002"/>
    </source>
</evidence>
<dbReference type="GO" id="GO:0005506">
    <property type="term" value="F:iron ion binding"/>
    <property type="evidence" value="ECO:0007669"/>
    <property type="project" value="InterPro"/>
</dbReference>
<dbReference type="RefSeq" id="WP_115858897.1">
    <property type="nucleotide sequence ID" value="NZ_QTSU01000001.1"/>
</dbReference>
<evidence type="ECO:0000313" key="8">
    <source>
        <dbReference type="EMBL" id="RDZ29459.1"/>
    </source>
</evidence>
<gene>
    <name evidence="8" type="ORF">DX914_10375</name>
</gene>
<dbReference type="Proteomes" id="UP000264492">
    <property type="component" value="Unassembled WGS sequence"/>
</dbReference>
<evidence type="ECO:0000256" key="4">
    <source>
        <dbReference type="ARBA" id="ARBA00022964"/>
    </source>
</evidence>
<keyword evidence="3" id="KW-0847">Vitamin C</keyword>
<dbReference type="PANTHER" id="PTHR35169">
    <property type="entry name" value="FE2OG DIOXYGENASE DOMAIN-CONTAINING PROTEIN"/>
    <property type="match status" value="1"/>
</dbReference>
<dbReference type="OrthoDB" id="8781483at2"/>
<dbReference type="SMART" id="SM00702">
    <property type="entry name" value="P4Hc"/>
    <property type="match status" value="1"/>
</dbReference>
<dbReference type="GO" id="GO:0031418">
    <property type="term" value="F:L-ascorbic acid binding"/>
    <property type="evidence" value="ECO:0007669"/>
    <property type="project" value="UniProtKB-KW"/>
</dbReference>
<proteinExistence type="predicted"/>
<dbReference type="InterPro" id="IPR005123">
    <property type="entry name" value="Oxoglu/Fe-dep_dioxygenase_dom"/>
</dbReference>
<keyword evidence="5" id="KW-0560">Oxidoreductase</keyword>
<sequence>MSAHPAALAASRELLIDGRPLRVYDGHLDNVGEYVRGLARAPFTRTEVARPETNDYKHWATELKLEALVQQPIFELTRRAVLGFTGAGYGYRPYRAYTNVASFGDMLFTHTDCLPEQQDLTALWYLCEQWDVEWGGETMFYDAQDEVACAVRPRPGRLVVFDGAIKHAGRPPNRICYAPRYTFAIKFERVAMGAAAGTSAA</sequence>
<evidence type="ECO:0000313" key="9">
    <source>
        <dbReference type="Proteomes" id="UP000264492"/>
    </source>
</evidence>
<feature type="domain" description="Fe2OG dioxygenase" evidence="7">
    <location>
        <begin position="83"/>
        <end position="189"/>
    </location>
</feature>
<keyword evidence="2" id="KW-0479">Metal-binding</keyword>
<accession>A0A371K681</accession>
<organism evidence="8 9">
    <name type="scientific">Lysobacter silvisoli</name>
    <dbReference type="NCBI Taxonomy" id="2293254"/>
    <lineage>
        <taxon>Bacteria</taxon>
        <taxon>Pseudomonadati</taxon>
        <taxon>Pseudomonadota</taxon>
        <taxon>Gammaproteobacteria</taxon>
        <taxon>Lysobacterales</taxon>
        <taxon>Lysobacteraceae</taxon>
        <taxon>Lysobacter</taxon>
    </lineage>
</organism>
<dbReference type="Pfam" id="PF13640">
    <property type="entry name" value="2OG-FeII_Oxy_3"/>
    <property type="match status" value="1"/>
</dbReference>
<dbReference type="PANTHER" id="PTHR35169:SF1">
    <property type="entry name" value="PROLYL 4-HYDROXYLASE ALPHA SUBUNIT FE(2+) 2OG DIOXYGENASE DOMAIN-CONTAINING PROTEIN"/>
    <property type="match status" value="1"/>
</dbReference>
<evidence type="ECO:0000256" key="3">
    <source>
        <dbReference type="ARBA" id="ARBA00022896"/>
    </source>
</evidence>
<evidence type="ECO:0000256" key="2">
    <source>
        <dbReference type="ARBA" id="ARBA00022723"/>
    </source>
</evidence>
<comment type="cofactor">
    <cofactor evidence="1">
        <name>L-ascorbate</name>
        <dbReference type="ChEBI" id="CHEBI:38290"/>
    </cofactor>
</comment>
<keyword evidence="9" id="KW-1185">Reference proteome</keyword>
<keyword evidence="6" id="KW-0408">Iron</keyword>
<dbReference type="PROSITE" id="PS51471">
    <property type="entry name" value="FE2OG_OXY"/>
    <property type="match status" value="1"/>
</dbReference>
<evidence type="ECO:0000259" key="7">
    <source>
        <dbReference type="PROSITE" id="PS51471"/>
    </source>
</evidence>
<evidence type="ECO:0000256" key="6">
    <source>
        <dbReference type="ARBA" id="ARBA00023004"/>
    </source>
</evidence>
<dbReference type="InterPro" id="IPR044862">
    <property type="entry name" value="Pro_4_hyd_alph_FE2OG_OXY"/>
</dbReference>
<evidence type="ECO:0000256" key="1">
    <source>
        <dbReference type="ARBA" id="ARBA00001961"/>
    </source>
</evidence>
<dbReference type="GO" id="GO:0051213">
    <property type="term" value="F:dioxygenase activity"/>
    <property type="evidence" value="ECO:0007669"/>
    <property type="project" value="UniProtKB-KW"/>
</dbReference>
<dbReference type="GO" id="GO:0016705">
    <property type="term" value="F:oxidoreductase activity, acting on paired donors, with incorporation or reduction of molecular oxygen"/>
    <property type="evidence" value="ECO:0007669"/>
    <property type="project" value="InterPro"/>
</dbReference>
<dbReference type="AlphaFoldDB" id="A0A371K681"/>
<protein>
    <submittedName>
        <fullName evidence="8">2OG-Fe(II) oxygenase</fullName>
    </submittedName>
</protein>
<comment type="caution">
    <text evidence="8">The sequence shown here is derived from an EMBL/GenBank/DDBJ whole genome shotgun (WGS) entry which is preliminary data.</text>
</comment>
<name>A0A371K681_9GAMM</name>
<dbReference type="Gene3D" id="2.60.120.620">
    <property type="entry name" value="q2cbj1_9rhob like domain"/>
    <property type="match status" value="1"/>
</dbReference>
<keyword evidence="4" id="KW-0223">Dioxygenase</keyword>
<dbReference type="EMBL" id="QTSU01000001">
    <property type="protein sequence ID" value="RDZ29459.1"/>
    <property type="molecule type" value="Genomic_DNA"/>
</dbReference>
<reference evidence="8 9" key="1">
    <citation type="submission" date="2018-08" db="EMBL/GenBank/DDBJ databases">
        <title>Lysobacter sp. zong2l5, whole genome shotgun sequence.</title>
        <authorList>
            <person name="Zhang X."/>
            <person name="Feng G."/>
            <person name="Zhu H."/>
        </authorList>
    </citation>
    <scope>NUCLEOTIDE SEQUENCE [LARGE SCALE GENOMIC DNA]</scope>
    <source>
        <strain evidence="9">zong2l5</strain>
    </source>
</reference>